<reference evidence="2 3" key="1">
    <citation type="journal article" date="2019" name="Commun. Biol.">
        <title>The bagworm genome reveals a unique fibroin gene that provides high tensile strength.</title>
        <authorList>
            <person name="Kono N."/>
            <person name="Nakamura H."/>
            <person name="Ohtoshi R."/>
            <person name="Tomita M."/>
            <person name="Numata K."/>
            <person name="Arakawa K."/>
        </authorList>
    </citation>
    <scope>NUCLEOTIDE SEQUENCE [LARGE SCALE GENOMIC DNA]</scope>
</reference>
<dbReference type="Proteomes" id="UP000299102">
    <property type="component" value="Unassembled WGS sequence"/>
</dbReference>
<protein>
    <submittedName>
        <fullName evidence="2">Uncharacterized protein</fullName>
    </submittedName>
</protein>
<feature type="region of interest" description="Disordered" evidence="1">
    <location>
        <begin position="88"/>
        <end position="115"/>
    </location>
</feature>
<evidence type="ECO:0000313" key="2">
    <source>
        <dbReference type="EMBL" id="GBP24607.1"/>
    </source>
</evidence>
<accession>A0A4C1UER9</accession>
<comment type="caution">
    <text evidence="2">The sequence shown here is derived from an EMBL/GenBank/DDBJ whole genome shotgun (WGS) entry which is preliminary data.</text>
</comment>
<dbReference type="AlphaFoldDB" id="A0A4C1UER9"/>
<evidence type="ECO:0000313" key="3">
    <source>
        <dbReference type="Proteomes" id="UP000299102"/>
    </source>
</evidence>
<dbReference type="EMBL" id="BGZK01000163">
    <property type="protein sequence ID" value="GBP24607.1"/>
    <property type="molecule type" value="Genomic_DNA"/>
</dbReference>
<evidence type="ECO:0000256" key="1">
    <source>
        <dbReference type="SAM" id="MobiDB-lite"/>
    </source>
</evidence>
<name>A0A4C1UER9_EUMVA</name>
<keyword evidence="3" id="KW-1185">Reference proteome</keyword>
<sequence>MDYLRQEPETPGESFSESRPVTYHIFWRGHELTDTAKRKQIKWFSSFCNNIKVVIEASYTDCEPYSRRWAETQHRSLSPETCTTFDPVSRIREQGGNVSRNERRPSARPTSNPAASRLTKAADVIAGYKFMGTFFADESGTGEVISLTVPRVCRRACSSLREL</sequence>
<gene>
    <name evidence="2" type="ORF">EVAR_79518_1</name>
</gene>
<organism evidence="2 3">
    <name type="scientific">Eumeta variegata</name>
    <name type="common">Bagworm moth</name>
    <name type="synonym">Eumeta japonica</name>
    <dbReference type="NCBI Taxonomy" id="151549"/>
    <lineage>
        <taxon>Eukaryota</taxon>
        <taxon>Metazoa</taxon>
        <taxon>Ecdysozoa</taxon>
        <taxon>Arthropoda</taxon>
        <taxon>Hexapoda</taxon>
        <taxon>Insecta</taxon>
        <taxon>Pterygota</taxon>
        <taxon>Neoptera</taxon>
        <taxon>Endopterygota</taxon>
        <taxon>Lepidoptera</taxon>
        <taxon>Glossata</taxon>
        <taxon>Ditrysia</taxon>
        <taxon>Tineoidea</taxon>
        <taxon>Psychidae</taxon>
        <taxon>Oiketicinae</taxon>
        <taxon>Eumeta</taxon>
    </lineage>
</organism>
<proteinExistence type="predicted"/>